<gene>
    <name evidence="2" type="ORF">HC352_05115</name>
</gene>
<protein>
    <submittedName>
        <fullName evidence="2">MFS transporter</fullName>
    </submittedName>
</protein>
<evidence type="ECO:0000313" key="2">
    <source>
        <dbReference type="EMBL" id="QJC21943.1"/>
    </source>
</evidence>
<dbReference type="RefSeq" id="WP_168917882.1">
    <property type="nucleotide sequence ID" value="NZ_CP050804.1"/>
</dbReference>
<feature type="transmembrane region" description="Helical" evidence="1">
    <location>
        <begin position="261"/>
        <end position="281"/>
    </location>
</feature>
<keyword evidence="1" id="KW-1133">Transmembrane helix</keyword>
<organism evidence="2 3">
    <name type="scientific">Arcanobacterium buesumense</name>
    <dbReference type="NCBI Taxonomy" id="2722751"/>
    <lineage>
        <taxon>Bacteria</taxon>
        <taxon>Bacillati</taxon>
        <taxon>Actinomycetota</taxon>
        <taxon>Actinomycetes</taxon>
        <taxon>Actinomycetales</taxon>
        <taxon>Actinomycetaceae</taxon>
        <taxon>Arcanobacterium</taxon>
    </lineage>
</organism>
<keyword evidence="1" id="KW-0472">Membrane</keyword>
<feature type="transmembrane region" description="Helical" evidence="1">
    <location>
        <begin position="77"/>
        <end position="97"/>
    </location>
</feature>
<dbReference type="EMBL" id="CP050804">
    <property type="protein sequence ID" value="QJC21943.1"/>
    <property type="molecule type" value="Genomic_DNA"/>
</dbReference>
<accession>A0A6H2ELJ9</accession>
<evidence type="ECO:0000256" key="1">
    <source>
        <dbReference type="SAM" id="Phobius"/>
    </source>
</evidence>
<feature type="transmembrane region" description="Helical" evidence="1">
    <location>
        <begin position="12"/>
        <end position="37"/>
    </location>
</feature>
<keyword evidence="3" id="KW-1185">Reference proteome</keyword>
<dbReference type="Proteomes" id="UP000502298">
    <property type="component" value="Chromosome"/>
</dbReference>
<feature type="transmembrane region" description="Helical" evidence="1">
    <location>
        <begin position="43"/>
        <end position="65"/>
    </location>
</feature>
<dbReference type="KEGG" id="arca:HC352_05115"/>
<dbReference type="PANTHER" id="PTHR23542:SF1">
    <property type="entry name" value="MAJOR FACILITATOR SUPERFAMILY (MFS) PROFILE DOMAIN-CONTAINING PROTEIN"/>
    <property type="match status" value="1"/>
</dbReference>
<dbReference type="SUPFAM" id="SSF103473">
    <property type="entry name" value="MFS general substrate transporter"/>
    <property type="match status" value="1"/>
</dbReference>
<feature type="transmembrane region" description="Helical" evidence="1">
    <location>
        <begin position="380"/>
        <end position="401"/>
    </location>
</feature>
<dbReference type="AlphaFoldDB" id="A0A6H2ELJ9"/>
<reference evidence="2 3" key="1">
    <citation type="submission" date="2020-03" db="EMBL/GenBank/DDBJ databases">
        <title>Complete genome of Arcanobacterium buesumensis sp. nov. strain 2701.</title>
        <authorList>
            <person name="Borowiak M."/>
            <person name="Alssahen M."/>
            <person name="Laemmler C."/>
            <person name="Malorny B."/>
            <person name="Hassan A."/>
            <person name="Prenger-Berninghoff E."/>
            <person name="Ploetz M."/>
            <person name="Abdulmawjood A."/>
        </authorList>
    </citation>
    <scope>NUCLEOTIDE SEQUENCE [LARGE SCALE GENOMIC DNA]</scope>
    <source>
        <strain evidence="2 3">2701</strain>
    </source>
</reference>
<name>A0A6H2ELJ9_9ACTO</name>
<sequence>MNYKDIIFDREAGPLLLAINISRLAAGLVPFGLIAMYSSKHEYMFAGIASALLMAAGTLTAPYKGRVVMRFTPLRTIIPMSVGYCLCVGFGAFLSFIDKPFYVAVVFLLMGTLIAPPTPALVRTLWTRLALTDSHNRALHTLDSVSEELVFAITPLITTFFWSTVGAFWAIPVGLFCGFIGTTAIITLAGRNYTSTHNLISHPLSVGKSEGHEYQMHDVRSIYFNRITWGILGPMLGLGSAMGALSILLTKWSETILSEQSMAGVFLSIISFSGFFVGLLFGKVNAESISTQAQYRMASLAVAIGVIVITLGGNLFFVVIGSVILGSGMTIMFITSFMLIGAYYLEIRQTEMNAAIGASFDVGSGVANLSTGFLLSYFSLNLSLCLLSVVVILFTSMSFFIEAPAGYRR</sequence>
<dbReference type="PANTHER" id="PTHR23542">
    <property type="match status" value="1"/>
</dbReference>
<dbReference type="InterPro" id="IPR036259">
    <property type="entry name" value="MFS_trans_sf"/>
</dbReference>
<keyword evidence="1" id="KW-0812">Transmembrane</keyword>
<evidence type="ECO:0000313" key="3">
    <source>
        <dbReference type="Proteomes" id="UP000502298"/>
    </source>
</evidence>
<feature type="transmembrane region" description="Helical" evidence="1">
    <location>
        <begin position="168"/>
        <end position="189"/>
    </location>
</feature>
<feature type="transmembrane region" description="Helical" evidence="1">
    <location>
        <begin position="227"/>
        <end position="249"/>
    </location>
</feature>
<feature type="transmembrane region" description="Helical" evidence="1">
    <location>
        <begin position="323"/>
        <end position="345"/>
    </location>
</feature>
<feature type="transmembrane region" description="Helical" evidence="1">
    <location>
        <begin position="103"/>
        <end position="126"/>
    </location>
</feature>
<proteinExistence type="predicted"/>
<feature type="transmembrane region" description="Helical" evidence="1">
    <location>
        <begin position="293"/>
        <end position="317"/>
    </location>
</feature>